<organism evidence="1 2">
    <name type="scientific">Vreelandella sulfidaeris</name>
    <dbReference type="NCBI Taxonomy" id="115553"/>
    <lineage>
        <taxon>Bacteria</taxon>
        <taxon>Pseudomonadati</taxon>
        <taxon>Pseudomonadota</taxon>
        <taxon>Gammaproteobacteria</taxon>
        <taxon>Oceanospirillales</taxon>
        <taxon>Halomonadaceae</taxon>
        <taxon>Vreelandella</taxon>
    </lineage>
</organism>
<dbReference type="Proteomes" id="UP000320231">
    <property type="component" value="Chromosome"/>
</dbReference>
<proteinExistence type="predicted"/>
<sequence length="98" mass="10767">MWVTSPLNLNHKFLEAVNAKDSGLRIINVNDWSLNDKLPNGDSVYTFQDVVIEDKFIDTTVEVPCTDVLVQARSDADAASLEAVATAVMMNSNRIAGR</sequence>
<reference evidence="1 2" key="1">
    <citation type="journal article" date="2019" name="Microbiol. Resour. Announc.">
        <title>Complete Genome Sequence of Halomonas sulfidaeris Strain Esulfide1 Isolated from a Metal Sulfide Rock at a Depth of 2,200 Meters, Obtained Using Nanopore Sequencing.</title>
        <authorList>
            <person name="Saito M."/>
            <person name="Nishigata A."/>
            <person name="Galipon J."/>
            <person name="Arakawa K."/>
        </authorList>
    </citation>
    <scope>NUCLEOTIDE SEQUENCE [LARGE SCALE GENOMIC DNA]</scope>
    <source>
        <strain evidence="1 2">ATCC BAA-803</strain>
    </source>
</reference>
<gene>
    <name evidence="1" type="ORF">HSBAA_29150</name>
</gene>
<evidence type="ECO:0000313" key="1">
    <source>
        <dbReference type="EMBL" id="BBI61609.1"/>
    </source>
</evidence>
<dbReference type="KEGG" id="hsr:HSBAA_29150"/>
<dbReference type="EMBL" id="AP019514">
    <property type="protein sequence ID" value="BBI61609.1"/>
    <property type="molecule type" value="Genomic_DNA"/>
</dbReference>
<accession>A0A455UAN6</accession>
<name>A0A455UAN6_9GAMM</name>
<protein>
    <submittedName>
        <fullName evidence="1">Uncharacterized protein</fullName>
    </submittedName>
</protein>
<dbReference type="AlphaFoldDB" id="A0A455UAN6"/>
<evidence type="ECO:0000313" key="2">
    <source>
        <dbReference type="Proteomes" id="UP000320231"/>
    </source>
</evidence>